<dbReference type="Proteomes" id="UP000243488">
    <property type="component" value="Chromosome"/>
</dbReference>
<proteinExistence type="inferred from homology"/>
<dbReference type="STRING" id="1931241.BVH74_17925"/>
<dbReference type="PROSITE" id="PS00061">
    <property type="entry name" value="ADH_SHORT"/>
    <property type="match status" value="1"/>
</dbReference>
<dbReference type="PANTHER" id="PTHR24321:SF15">
    <property type="entry name" value="OXIDOREDUCTASE UCPA"/>
    <property type="match status" value="1"/>
</dbReference>
<dbReference type="KEGG" id="ppha:BVH74_17925"/>
<dbReference type="NCBIfam" id="NF005559">
    <property type="entry name" value="PRK07231.1"/>
    <property type="match status" value="1"/>
</dbReference>
<dbReference type="InterPro" id="IPR002347">
    <property type="entry name" value="SDR_fam"/>
</dbReference>
<keyword evidence="2" id="KW-0560">Oxidoreductase</keyword>
<accession>A0A1V0BAC5</accession>
<dbReference type="FunFam" id="3.40.50.720:FF:000084">
    <property type="entry name" value="Short-chain dehydrogenase reductase"/>
    <property type="match status" value="1"/>
</dbReference>
<evidence type="ECO:0000256" key="2">
    <source>
        <dbReference type="ARBA" id="ARBA00023002"/>
    </source>
</evidence>
<dbReference type="PANTHER" id="PTHR24321">
    <property type="entry name" value="DEHYDROGENASES, SHORT CHAIN"/>
    <property type="match status" value="1"/>
</dbReference>
<evidence type="ECO:0000256" key="1">
    <source>
        <dbReference type="ARBA" id="ARBA00006484"/>
    </source>
</evidence>
<name>A0A1V0BAC5_9GAMM</name>
<reference evidence="3 4" key="1">
    <citation type="submission" date="2017-03" db="EMBL/GenBank/DDBJ databases">
        <title>Complete genome sequence of the novel DNRA strain Pseudomonas sp. S-6-2 isolated from Chinese polluted river sediment. Journal of Biotechnology.</title>
        <authorList>
            <person name="Li J."/>
            <person name="Xiang F."/>
            <person name="Wang L."/>
            <person name="Xi L."/>
            <person name="Liu J."/>
        </authorList>
    </citation>
    <scope>NUCLEOTIDE SEQUENCE [LARGE SCALE GENOMIC DNA]</scope>
    <source>
        <strain evidence="3 4">S-6-2</strain>
    </source>
</reference>
<evidence type="ECO:0000313" key="3">
    <source>
        <dbReference type="EMBL" id="AQZ96888.1"/>
    </source>
</evidence>
<dbReference type="AlphaFoldDB" id="A0A1V0BAC5"/>
<comment type="similarity">
    <text evidence="1">Belongs to the short-chain dehydrogenases/reductases (SDR) family.</text>
</comment>
<dbReference type="GO" id="GO:0016491">
    <property type="term" value="F:oxidoreductase activity"/>
    <property type="evidence" value="ECO:0007669"/>
    <property type="project" value="UniProtKB-KW"/>
</dbReference>
<dbReference type="RefSeq" id="WP_080051795.1">
    <property type="nucleotide sequence ID" value="NZ_CP020100.1"/>
</dbReference>
<dbReference type="Gene3D" id="3.40.50.720">
    <property type="entry name" value="NAD(P)-binding Rossmann-like Domain"/>
    <property type="match status" value="1"/>
</dbReference>
<dbReference type="SUPFAM" id="SSF51735">
    <property type="entry name" value="NAD(P)-binding Rossmann-fold domains"/>
    <property type="match status" value="1"/>
</dbReference>
<gene>
    <name evidence="3" type="ORF">BVH74_17925</name>
</gene>
<dbReference type="EMBL" id="CP020100">
    <property type="protein sequence ID" value="AQZ96888.1"/>
    <property type="molecule type" value="Genomic_DNA"/>
</dbReference>
<organism evidence="3 4">
    <name type="scientific">Halopseudomonas phragmitis</name>
    <dbReference type="NCBI Taxonomy" id="1931241"/>
    <lineage>
        <taxon>Bacteria</taxon>
        <taxon>Pseudomonadati</taxon>
        <taxon>Pseudomonadota</taxon>
        <taxon>Gammaproteobacteria</taxon>
        <taxon>Pseudomonadales</taxon>
        <taxon>Pseudomonadaceae</taxon>
        <taxon>Halopseudomonas</taxon>
    </lineage>
</organism>
<keyword evidence="4" id="KW-1185">Reference proteome</keyword>
<protein>
    <submittedName>
        <fullName evidence="3">Short-chain dehydrogenase</fullName>
    </submittedName>
</protein>
<dbReference type="PRINTS" id="PR00080">
    <property type="entry name" value="SDRFAMILY"/>
</dbReference>
<dbReference type="PRINTS" id="PR00081">
    <property type="entry name" value="GDHRDH"/>
</dbReference>
<dbReference type="Pfam" id="PF13561">
    <property type="entry name" value="adh_short_C2"/>
    <property type="match status" value="1"/>
</dbReference>
<evidence type="ECO:0000313" key="4">
    <source>
        <dbReference type="Proteomes" id="UP000243488"/>
    </source>
</evidence>
<sequence length="254" mass="27107">MSKRLNNKVAVVTGAASGIGEAVVRLFVAEGARVIMTDLNAVEGERIAAELGNQVVFMTQDVADSASWAALADLVRERFQRLDVLVNNAGILLSGNIEEATLEQWQKLLRVNADSAFLGCQTAIRLMKVSGGGGSIINISSIAALAARDDYMAYGASKGAVAAMTRSVAVHCRKQKYRIRCNSVHPDGVLTAMTRASYPQGVDPARFTIDSDPMNRACLPQDVASAVLYLASDESRAVNGIELRVDSGQFVMSI</sequence>
<dbReference type="InterPro" id="IPR036291">
    <property type="entry name" value="NAD(P)-bd_dom_sf"/>
</dbReference>
<dbReference type="InterPro" id="IPR020904">
    <property type="entry name" value="Sc_DH/Rdtase_CS"/>
</dbReference>